<accession>A0A2P2EA76</accession>
<dbReference type="OrthoDB" id="7666987at2"/>
<dbReference type="PIRSF" id="PIRSF012608">
    <property type="entry name" value="UCP012608"/>
    <property type="match status" value="1"/>
</dbReference>
<dbReference type="AlphaFoldDB" id="A0A2P2EA76"/>
<comment type="caution">
    <text evidence="1">The sequence shown here is derived from an EMBL/GenBank/DDBJ whole genome shotgun (WGS) entry which is preliminary data.</text>
</comment>
<keyword evidence="2" id="KW-1185">Reference proteome</keyword>
<reference evidence="1 2" key="1">
    <citation type="journal article" date="2018" name="Genome Announc.">
        <title>Draft Genome Sequence of "Candidatus Phycosocius bacilliformis," an Alphaproteobacterial Ectosymbiont of the Hydrocarbon-Producing Green Alga Botryococcus braunii.</title>
        <authorList>
            <person name="Tanabe Y."/>
            <person name="Yamaguchi H."/>
            <person name="Watanabe M.M."/>
        </authorList>
    </citation>
    <scope>NUCLEOTIDE SEQUENCE [LARGE SCALE GENOMIC DNA]</scope>
    <source>
        <strain evidence="1 2">BOTRYCO-2</strain>
    </source>
</reference>
<evidence type="ECO:0008006" key="3">
    <source>
        <dbReference type="Google" id="ProtNLM"/>
    </source>
</evidence>
<evidence type="ECO:0000313" key="1">
    <source>
        <dbReference type="EMBL" id="GBF57977.1"/>
    </source>
</evidence>
<protein>
    <recommendedName>
        <fullName evidence="3">DUF2332 domain-containing protein</fullName>
    </recommendedName>
</protein>
<dbReference type="Proteomes" id="UP000245086">
    <property type="component" value="Unassembled WGS sequence"/>
</dbReference>
<organism evidence="1 2">
    <name type="scientific">Candidatus Phycosocius bacilliformis</name>
    <dbReference type="NCBI Taxonomy" id="1445552"/>
    <lineage>
        <taxon>Bacteria</taxon>
        <taxon>Pseudomonadati</taxon>
        <taxon>Pseudomonadota</taxon>
        <taxon>Alphaproteobacteria</taxon>
        <taxon>Caulobacterales</taxon>
        <taxon>Caulobacterales incertae sedis</taxon>
        <taxon>Candidatus Phycosocius</taxon>
    </lineage>
</organism>
<dbReference type="EMBL" id="BFBR01000004">
    <property type="protein sequence ID" value="GBF57977.1"/>
    <property type="molecule type" value="Genomic_DNA"/>
</dbReference>
<dbReference type="InterPro" id="IPR011200">
    <property type="entry name" value="UCP012608"/>
</dbReference>
<dbReference type="RefSeq" id="WP_108984833.1">
    <property type="nucleotide sequence ID" value="NZ_BFBR01000004.1"/>
</dbReference>
<evidence type="ECO:0000313" key="2">
    <source>
        <dbReference type="Proteomes" id="UP000245086"/>
    </source>
</evidence>
<dbReference type="Pfam" id="PF10094">
    <property type="entry name" value="DUF2332"/>
    <property type="match status" value="1"/>
</dbReference>
<name>A0A2P2EA76_9PROT</name>
<proteinExistence type="predicted"/>
<sequence>MVDVTIPEALRQQAIWCTTFDSPFTAALCETMANDFEAGGVIADLTGGWPTQPIQDALALRLAGALHAIVLTDPDGSLAKVWPQQGRAWSMAEAWPVARVTLRERESWARAFLKSPPQTNEVRRAMGLWPGLCAAAEAFDGPMDVLELGASAGLNLSMDRFHYDGGSWQWHSPIAGPRVALSTQWMGPAPRFPDHVAIRNRAACDQNPLNTALAEDRLRLRAYIWPDQPERLERVNAAMEIAQAQSITPEKGDAADWIKAKLAARAKDALTVVYHSVFFQYPPQAVRDVITHAIETEGARATPAAPLAWLRFEPGGILGHAQQGANMVLELIEWPSGRRRVLAELDPHGRFVHWHGA</sequence>
<gene>
    <name evidence="1" type="ORF">PbB2_01648</name>
</gene>